<dbReference type="InterPro" id="IPR018378">
    <property type="entry name" value="C-type_lectin_CS"/>
</dbReference>
<dbReference type="Pfam" id="PF00059">
    <property type="entry name" value="Lectin_C"/>
    <property type="match status" value="1"/>
</dbReference>
<dbReference type="PANTHER" id="PTHR22803">
    <property type="entry name" value="MANNOSE, PHOSPHOLIPASE, LECTIN RECEPTOR RELATED"/>
    <property type="match status" value="1"/>
</dbReference>
<keyword evidence="2" id="KW-1015">Disulfide bond</keyword>
<dbReference type="CDD" id="cd03590">
    <property type="entry name" value="CLECT_DC-SIGN_like"/>
    <property type="match status" value="1"/>
</dbReference>
<sequence length="131" mass="15207">WMRFERSCYYISSFYISTVKNTWDYARQDCLNRGADLVIINSKEEQTFFNELYSVPEAWIGLTDSLTEKTWKWVDSTPLTTPSGQPNGVGVENCVLTHSSSDQGPWHDYPCSYNRSWICEIFVNPKTFPLV</sequence>
<dbReference type="SMART" id="SM00034">
    <property type="entry name" value="CLECT"/>
    <property type="match status" value="1"/>
</dbReference>
<reference evidence="4" key="2">
    <citation type="submission" date="2025-09" db="UniProtKB">
        <authorList>
            <consortium name="Ensembl"/>
        </authorList>
    </citation>
    <scope>IDENTIFICATION</scope>
</reference>
<dbReference type="InParanoid" id="A0A674B3L4"/>
<dbReference type="Ensembl" id="ENSSTUT00000069969.1">
    <property type="protein sequence ID" value="ENSSTUP00000065980.1"/>
    <property type="gene ID" value="ENSSTUG00000028865.1"/>
</dbReference>
<feature type="domain" description="C-type lectin" evidence="3">
    <location>
        <begin position="4"/>
        <end position="120"/>
    </location>
</feature>
<dbReference type="GeneTree" id="ENSGT01020000230338"/>
<dbReference type="InterPro" id="IPR001304">
    <property type="entry name" value="C-type_lectin-like"/>
</dbReference>
<dbReference type="SUPFAM" id="SSF56436">
    <property type="entry name" value="C-type lectin-like"/>
    <property type="match status" value="1"/>
</dbReference>
<protein>
    <recommendedName>
        <fullName evidence="3">C-type lectin domain-containing protein</fullName>
    </recommendedName>
</protein>
<reference evidence="4" key="1">
    <citation type="submission" date="2025-08" db="UniProtKB">
        <authorList>
            <consortium name="Ensembl"/>
        </authorList>
    </citation>
    <scope>IDENTIFICATION</scope>
</reference>
<organism evidence="4 5">
    <name type="scientific">Salmo trutta</name>
    <name type="common">Brown trout</name>
    <dbReference type="NCBI Taxonomy" id="8032"/>
    <lineage>
        <taxon>Eukaryota</taxon>
        <taxon>Metazoa</taxon>
        <taxon>Chordata</taxon>
        <taxon>Craniata</taxon>
        <taxon>Vertebrata</taxon>
        <taxon>Euteleostomi</taxon>
        <taxon>Actinopterygii</taxon>
        <taxon>Neopterygii</taxon>
        <taxon>Teleostei</taxon>
        <taxon>Protacanthopterygii</taxon>
        <taxon>Salmoniformes</taxon>
        <taxon>Salmonidae</taxon>
        <taxon>Salmoninae</taxon>
        <taxon>Salmo</taxon>
    </lineage>
</organism>
<evidence type="ECO:0000259" key="3">
    <source>
        <dbReference type="PROSITE" id="PS50041"/>
    </source>
</evidence>
<evidence type="ECO:0000256" key="2">
    <source>
        <dbReference type="ARBA" id="ARBA00023157"/>
    </source>
</evidence>
<dbReference type="PROSITE" id="PS00615">
    <property type="entry name" value="C_TYPE_LECTIN_1"/>
    <property type="match status" value="1"/>
</dbReference>
<name>A0A674B3L4_SALTR</name>
<dbReference type="InterPro" id="IPR050111">
    <property type="entry name" value="C-type_lectin/snaclec_domain"/>
</dbReference>
<evidence type="ECO:0000256" key="1">
    <source>
        <dbReference type="ARBA" id="ARBA00022734"/>
    </source>
</evidence>
<evidence type="ECO:0000313" key="4">
    <source>
        <dbReference type="Ensembl" id="ENSSTUP00000065980.1"/>
    </source>
</evidence>
<dbReference type="Proteomes" id="UP000472277">
    <property type="component" value="Chromosome 32"/>
</dbReference>
<dbReference type="AlphaFoldDB" id="A0A674B3L4"/>
<dbReference type="InterPro" id="IPR016186">
    <property type="entry name" value="C-type_lectin-like/link_sf"/>
</dbReference>
<keyword evidence="1" id="KW-0430">Lectin</keyword>
<proteinExistence type="predicted"/>
<dbReference type="InterPro" id="IPR033989">
    <property type="entry name" value="CD209-like_CTLD"/>
</dbReference>
<dbReference type="PROSITE" id="PS50041">
    <property type="entry name" value="C_TYPE_LECTIN_2"/>
    <property type="match status" value="1"/>
</dbReference>
<dbReference type="InterPro" id="IPR016187">
    <property type="entry name" value="CTDL_fold"/>
</dbReference>
<keyword evidence="5" id="KW-1185">Reference proteome</keyword>
<evidence type="ECO:0000313" key="5">
    <source>
        <dbReference type="Proteomes" id="UP000472277"/>
    </source>
</evidence>
<dbReference type="Gene3D" id="3.10.100.10">
    <property type="entry name" value="Mannose-Binding Protein A, subunit A"/>
    <property type="match status" value="1"/>
</dbReference>
<dbReference type="OMA" id="WICEIFV"/>
<dbReference type="GO" id="GO:0030246">
    <property type="term" value="F:carbohydrate binding"/>
    <property type="evidence" value="ECO:0007669"/>
    <property type="project" value="UniProtKB-KW"/>
</dbReference>
<accession>A0A674B3L4</accession>